<sequence length="680" mass="74617">MIKSTATATATTTTNGSNSFLTHAQWIHLRQEAQLRRHTLATFGPQGVLDLALVGAILGNNIREIGRYSVTCDGSLVRGRYTIYELVHFGALAVTGRRQRRQNGSSDSSSASSSPTPNSTTTKPATRRIYPTTLSNLFPAMVFKAMRRKSVRPPKFQHDDEDDCYSSMPSTPTMFPMSPTFMASAAKPTLNRDCRSSSHSRTSSTASSISATTTTPTTSATADAMLITSEAVLSHLIQHRLHRVKDLPLPRELCFMGAVSLPLPPVLRAMHIAWTMDFLKTCATTPRRQRQQLQRQEQQRRMEENDSTPSPLRSTPQQQQQPLGGLEFRPDVYAHKMRLARLVRAQQQQQRDQKAATSLSTSPPSANNPTSTTPGSGYSHHRLSASLRRGPSSVSIPEENEDEDEKAPVPPTPTIPLHLNEPAVPIPTPTPAPTSATTTAAKKSIRQDKRLMQQLLALENKVPRIVRQWANVARTYFDNELIQEDREVQTWVDCQRMQVVLGCGYRFGGSPSNATATTPSFASTVAAAANAATALSTNPSSVKGNATTSRPRLAPIATALANANVNANPHAIHLGTRNLHQRVPSLSSSTSPAPSRSCFPEGVRLISPGQQQQQQQVQKQEQQQKPRPQSAIRSRPTSAAMNERLSASQQMLSMHLWLSLLVSPLSPEHMFQDQFSFLDS</sequence>
<reference evidence="2 3" key="1">
    <citation type="journal article" date="2020" name="Fungal Divers.">
        <title>Resolving the Mortierellaceae phylogeny through synthesis of multi-gene phylogenetics and phylogenomics.</title>
        <authorList>
            <person name="Vandepol N."/>
            <person name="Liber J."/>
            <person name="Desiro A."/>
            <person name="Na H."/>
            <person name="Kennedy M."/>
            <person name="Barry K."/>
            <person name="Grigoriev I.V."/>
            <person name="Miller A.N."/>
            <person name="O'Donnell K."/>
            <person name="Stajich J.E."/>
            <person name="Bonito G."/>
        </authorList>
    </citation>
    <scope>NUCLEOTIDE SEQUENCE [LARGE SCALE GENOMIC DNA]</scope>
    <source>
        <strain evidence="2 3">AD045</strain>
    </source>
</reference>
<protein>
    <submittedName>
        <fullName evidence="2">Uncharacterized protein</fullName>
    </submittedName>
</protein>
<feature type="compositionally biased region" description="Low complexity" evidence="1">
    <location>
        <begin position="316"/>
        <end position="326"/>
    </location>
</feature>
<evidence type="ECO:0000313" key="2">
    <source>
        <dbReference type="EMBL" id="KAG0296436.1"/>
    </source>
</evidence>
<accession>A0ABQ7KE70</accession>
<feature type="compositionally biased region" description="Low complexity" evidence="1">
    <location>
        <begin position="105"/>
        <end position="124"/>
    </location>
</feature>
<feature type="region of interest" description="Disordered" evidence="1">
    <location>
        <begin position="343"/>
        <end position="440"/>
    </location>
</feature>
<feature type="compositionally biased region" description="Low complexity" evidence="1">
    <location>
        <begin position="343"/>
        <end position="374"/>
    </location>
</feature>
<comment type="caution">
    <text evidence="2">The sequence shown here is derived from an EMBL/GenBank/DDBJ whole genome shotgun (WGS) entry which is preliminary data.</text>
</comment>
<feature type="region of interest" description="Disordered" evidence="1">
    <location>
        <begin position="97"/>
        <end position="129"/>
    </location>
</feature>
<feature type="region of interest" description="Disordered" evidence="1">
    <location>
        <begin position="285"/>
        <end position="326"/>
    </location>
</feature>
<dbReference type="EMBL" id="JAAAIM010000058">
    <property type="protein sequence ID" value="KAG0296436.1"/>
    <property type="molecule type" value="Genomic_DNA"/>
</dbReference>
<gene>
    <name evidence="2" type="ORF">BGZ96_009519</name>
</gene>
<feature type="compositionally biased region" description="Low complexity" evidence="1">
    <location>
        <begin position="610"/>
        <end position="623"/>
    </location>
</feature>
<evidence type="ECO:0000256" key="1">
    <source>
        <dbReference type="SAM" id="MobiDB-lite"/>
    </source>
</evidence>
<feature type="compositionally biased region" description="Polar residues" evidence="1">
    <location>
        <begin position="625"/>
        <end position="640"/>
    </location>
</feature>
<proteinExistence type="predicted"/>
<organism evidence="2 3">
    <name type="scientific">Linnemannia gamsii</name>
    <dbReference type="NCBI Taxonomy" id="64522"/>
    <lineage>
        <taxon>Eukaryota</taxon>
        <taxon>Fungi</taxon>
        <taxon>Fungi incertae sedis</taxon>
        <taxon>Mucoromycota</taxon>
        <taxon>Mortierellomycotina</taxon>
        <taxon>Mortierellomycetes</taxon>
        <taxon>Mortierellales</taxon>
        <taxon>Mortierellaceae</taxon>
        <taxon>Linnemannia</taxon>
    </lineage>
</organism>
<feature type="region of interest" description="Disordered" evidence="1">
    <location>
        <begin position="189"/>
        <end position="216"/>
    </location>
</feature>
<keyword evidence="3" id="KW-1185">Reference proteome</keyword>
<name>A0ABQ7KE70_9FUNG</name>
<feature type="compositionally biased region" description="Low complexity" evidence="1">
    <location>
        <begin position="197"/>
        <end position="216"/>
    </location>
</feature>
<dbReference type="Proteomes" id="UP001194696">
    <property type="component" value="Unassembled WGS sequence"/>
</dbReference>
<feature type="compositionally biased region" description="Low complexity" evidence="1">
    <location>
        <begin position="584"/>
        <end position="597"/>
    </location>
</feature>
<feature type="region of interest" description="Disordered" evidence="1">
    <location>
        <begin position="582"/>
        <end position="640"/>
    </location>
</feature>
<evidence type="ECO:0000313" key="3">
    <source>
        <dbReference type="Proteomes" id="UP001194696"/>
    </source>
</evidence>